<dbReference type="STRING" id="1121306.SAMN02745196_00836"/>
<dbReference type="RefSeq" id="WP_072830334.1">
    <property type="nucleotide sequence ID" value="NZ_FQXP01000003.1"/>
</dbReference>
<evidence type="ECO:0000313" key="3">
    <source>
        <dbReference type="Proteomes" id="UP000184526"/>
    </source>
</evidence>
<gene>
    <name evidence="2" type="ORF">SAMN02745196_00836</name>
</gene>
<keyword evidence="3" id="KW-1185">Reference proteome</keyword>
<evidence type="ECO:0008006" key="4">
    <source>
        <dbReference type="Google" id="ProtNLM"/>
    </source>
</evidence>
<dbReference type="AlphaFoldDB" id="A0A1M5U4C4"/>
<evidence type="ECO:0000256" key="1">
    <source>
        <dbReference type="SAM" id="SignalP"/>
    </source>
</evidence>
<dbReference type="OrthoDB" id="1925386at2"/>
<dbReference type="Proteomes" id="UP000184526">
    <property type="component" value="Unassembled WGS sequence"/>
</dbReference>
<dbReference type="EMBL" id="FQXP01000003">
    <property type="protein sequence ID" value="SHH57706.1"/>
    <property type="molecule type" value="Genomic_DNA"/>
</dbReference>
<sequence>MKLRCRNFCIALLVFLMGVNSIAFANNLKNPIFMGEVVKIEEEAKYGITKLLVKGYIKDSEIYNEELIVIVNADTKIIQCNNEKNSVGFTEGDKVFIVLSPIMTKSIPPQSVAEKIQITKGALY</sequence>
<proteinExistence type="predicted"/>
<feature type="chain" id="PRO_5012590162" description="tRNA_anti-like" evidence="1">
    <location>
        <begin position="26"/>
        <end position="124"/>
    </location>
</feature>
<organism evidence="2 3">
    <name type="scientific">Clostridium collagenovorans DSM 3089</name>
    <dbReference type="NCBI Taxonomy" id="1121306"/>
    <lineage>
        <taxon>Bacteria</taxon>
        <taxon>Bacillati</taxon>
        <taxon>Bacillota</taxon>
        <taxon>Clostridia</taxon>
        <taxon>Eubacteriales</taxon>
        <taxon>Clostridiaceae</taxon>
        <taxon>Clostridium</taxon>
    </lineage>
</organism>
<protein>
    <recommendedName>
        <fullName evidence="4">tRNA_anti-like</fullName>
    </recommendedName>
</protein>
<accession>A0A1M5U4C4</accession>
<feature type="signal peptide" evidence="1">
    <location>
        <begin position="1"/>
        <end position="25"/>
    </location>
</feature>
<keyword evidence="1" id="KW-0732">Signal</keyword>
<evidence type="ECO:0000313" key="2">
    <source>
        <dbReference type="EMBL" id="SHH57706.1"/>
    </source>
</evidence>
<name>A0A1M5U4C4_9CLOT</name>
<reference evidence="2 3" key="1">
    <citation type="submission" date="2016-11" db="EMBL/GenBank/DDBJ databases">
        <authorList>
            <person name="Jaros S."/>
            <person name="Januszkiewicz K."/>
            <person name="Wedrychowicz H."/>
        </authorList>
    </citation>
    <scope>NUCLEOTIDE SEQUENCE [LARGE SCALE GENOMIC DNA]</scope>
    <source>
        <strain evidence="2 3">DSM 3089</strain>
    </source>
</reference>